<keyword evidence="2" id="KW-0812">Transmembrane</keyword>
<feature type="compositionally biased region" description="Pro residues" evidence="1">
    <location>
        <begin position="30"/>
        <end position="58"/>
    </location>
</feature>
<dbReference type="Proteomes" id="UP001499863">
    <property type="component" value="Unassembled WGS sequence"/>
</dbReference>
<feature type="region of interest" description="Disordered" evidence="1">
    <location>
        <begin position="1"/>
        <end position="69"/>
    </location>
</feature>
<keyword evidence="2" id="KW-1133">Transmembrane helix</keyword>
<keyword evidence="2" id="KW-0472">Membrane</keyword>
<name>A0ABN1YGW8_9ACTN</name>
<evidence type="ECO:0000256" key="2">
    <source>
        <dbReference type="SAM" id="Phobius"/>
    </source>
</evidence>
<dbReference type="RefSeq" id="WP_344344459.1">
    <property type="nucleotide sequence ID" value="NZ_BAAAKJ010000451.1"/>
</dbReference>
<gene>
    <name evidence="3" type="ORF">GCM10009639_65920</name>
</gene>
<feature type="region of interest" description="Disordered" evidence="1">
    <location>
        <begin position="191"/>
        <end position="210"/>
    </location>
</feature>
<evidence type="ECO:0000313" key="4">
    <source>
        <dbReference type="Proteomes" id="UP001499863"/>
    </source>
</evidence>
<evidence type="ECO:0000256" key="1">
    <source>
        <dbReference type="SAM" id="MobiDB-lite"/>
    </source>
</evidence>
<feature type="transmembrane region" description="Helical" evidence="2">
    <location>
        <begin position="77"/>
        <end position="100"/>
    </location>
</feature>
<comment type="caution">
    <text evidence="3">The sequence shown here is derived from an EMBL/GenBank/DDBJ whole genome shotgun (WGS) entry which is preliminary data.</text>
</comment>
<protein>
    <submittedName>
        <fullName evidence="3">Uncharacterized protein</fullName>
    </submittedName>
</protein>
<proteinExistence type="predicted"/>
<organism evidence="3 4">
    <name type="scientific">Kitasatospora putterlickiae</name>
    <dbReference type="NCBI Taxonomy" id="221725"/>
    <lineage>
        <taxon>Bacteria</taxon>
        <taxon>Bacillati</taxon>
        <taxon>Actinomycetota</taxon>
        <taxon>Actinomycetes</taxon>
        <taxon>Kitasatosporales</taxon>
        <taxon>Streptomycetaceae</taxon>
        <taxon>Kitasatospora</taxon>
    </lineage>
</organism>
<feature type="compositionally biased region" description="Pro residues" evidence="1">
    <location>
        <begin position="8"/>
        <end position="17"/>
    </location>
</feature>
<keyword evidence="4" id="KW-1185">Reference proteome</keyword>
<sequence length="267" mass="27571">MTEQNPYGAPPPPPPGGQPYGGQPYGAQPHPGPPAPAQAPPPYGAVPPQPGQPLPPGYAPYGAFPAAPPPRRSRRTLGVLIGVFVLVLALIGGAVAYFVFDITSNAGTQKIVLPATFNGLTRDENNEVARQMEEAITSELGKGDGSWHPTGVSAVYQDSAEDPKLVVLGGYGKVLAPKTELNAMFKGLQSDGTTVSDRHPVDPGPKGGSMDCGVATQEGTDLGVCAWADSSSLVLVMSPPPEEGGRPDLDRLAADTRALRAAAELPK</sequence>
<accession>A0ABN1YGW8</accession>
<dbReference type="EMBL" id="BAAAKJ010000451">
    <property type="protein sequence ID" value="GAA1413189.1"/>
    <property type="molecule type" value="Genomic_DNA"/>
</dbReference>
<reference evidence="3 4" key="1">
    <citation type="journal article" date="2019" name="Int. J. Syst. Evol. Microbiol.">
        <title>The Global Catalogue of Microorganisms (GCM) 10K type strain sequencing project: providing services to taxonomists for standard genome sequencing and annotation.</title>
        <authorList>
            <consortium name="The Broad Institute Genomics Platform"/>
            <consortium name="The Broad Institute Genome Sequencing Center for Infectious Disease"/>
            <person name="Wu L."/>
            <person name="Ma J."/>
        </authorList>
    </citation>
    <scope>NUCLEOTIDE SEQUENCE [LARGE SCALE GENOMIC DNA]</scope>
    <source>
        <strain evidence="3 4">JCM 12393</strain>
    </source>
</reference>
<evidence type="ECO:0000313" key="3">
    <source>
        <dbReference type="EMBL" id="GAA1413189.1"/>
    </source>
</evidence>